<dbReference type="InParanoid" id="A2EG91"/>
<dbReference type="AlphaFoldDB" id="A2EG91"/>
<sequence>MLLTKIIPTYLIRIKVANNKEQITLKDLEQAKHDALYQQQFFKDECSNLRKGQTSPLSLFNLANERLWSGVFG</sequence>
<keyword evidence="2" id="KW-1185">Reference proteome</keyword>
<reference evidence="1" key="2">
    <citation type="journal article" date="2007" name="Science">
        <title>Draft genome sequence of the sexually transmitted pathogen Trichomonas vaginalis.</title>
        <authorList>
            <person name="Carlton J.M."/>
            <person name="Hirt R.P."/>
            <person name="Silva J.C."/>
            <person name="Delcher A.L."/>
            <person name="Schatz M."/>
            <person name="Zhao Q."/>
            <person name="Wortman J.R."/>
            <person name="Bidwell S.L."/>
            <person name="Alsmark U.C.M."/>
            <person name="Besteiro S."/>
            <person name="Sicheritz-Ponten T."/>
            <person name="Noel C.J."/>
            <person name="Dacks J.B."/>
            <person name="Foster P.G."/>
            <person name="Simillion C."/>
            <person name="Van de Peer Y."/>
            <person name="Miranda-Saavedra D."/>
            <person name="Barton G.J."/>
            <person name="Westrop G.D."/>
            <person name="Mueller S."/>
            <person name="Dessi D."/>
            <person name="Fiori P.L."/>
            <person name="Ren Q."/>
            <person name="Paulsen I."/>
            <person name="Zhang H."/>
            <person name="Bastida-Corcuera F.D."/>
            <person name="Simoes-Barbosa A."/>
            <person name="Brown M.T."/>
            <person name="Hayes R.D."/>
            <person name="Mukherjee M."/>
            <person name="Okumura C.Y."/>
            <person name="Schneider R."/>
            <person name="Smith A.J."/>
            <person name="Vanacova S."/>
            <person name="Villalvazo M."/>
            <person name="Haas B.J."/>
            <person name="Pertea M."/>
            <person name="Feldblyum T.V."/>
            <person name="Utterback T.R."/>
            <person name="Shu C.L."/>
            <person name="Osoegawa K."/>
            <person name="de Jong P.J."/>
            <person name="Hrdy I."/>
            <person name="Horvathova L."/>
            <person name="Zubacova Z."/>
            <person name="Dolezal P."/>
            <person name="Malik S.B."/>
            <person name="Logsdon J.M. Jr."/>
            <person name="Henze K."/>
            <person name="Gupta A."/>
            <person name="Wang C.C."/>
            <person name="Dunne R.L."/>
            <person name="Upcroft J.A."/>
            <person name="Upcroft P."/>
            <person name="White O."/>
            <person name="Salzberg S.L."/>
            <person name="Tang P."/>
            <person name="Chiu C.-H."/>
            <person name="Lee Y.-S."/>
            <person name="Embley T.M."/>
            <person name="Coombs G.H."/>
            <person name="Mottram J.C."/>
            <person name="Tachezy J."/>
            <person name="Fraser-Liggett C.M."/>
            <person name="Johnson P.J."/>
        </authorList>
    </citation>
    <scope>NUCLEOTIDE SEQUENCE [LARGE SCALE GENOMIC DNA]</scope>
    <source>
        <strain evidence="1">G3</strain>
    </source>
</reference>
<evidence type="ECO:0000313" key="2">
    <source>
        <dbReference type="Proteomes" id="UP000001542"/>
    </source>
</evidence>
<name>A2EG91_TRIV3</name>
<dbReference type="Proteomes" id="UP000001542">
    <property type="component" value="Unassembled WGS sequence"/>
</dbReference>
<proteinExistence type="predicted"/>
<evidence type="ECO:0000313" key="1">
    <source>
        <dbReference type="EMBL" id="EAY08367.1"/>
    </source>
</evidence>
<protein>
    <submittedName>
        <fullName evidence="1">Uncharacterized protein</fullName>
    </submittedName>
</protein>
<gene>
    <name evidence="1" type="ORF">TVAG_352890</name>
</gene>
<dbReference type="SMR" id="A2EG91"/>
<dbReference type="VEuPathDB" id="TrichDB:TVAG_352890"/>
<accession>A2EG91</accession>
<dbReference type="EMBL" id="DS113380">
    <property type="protein sequence ID" value="EAY08367.1"/>
    <property type="molecule type" value="Genomic_DNA"/>
</dbReference>
<reference evidence="1" key="1">
    <citation type="submission" date="2006-10" db="EMBL/GenBank/DDBJ databases">
        <authorList>
            <person name="Amadeo P."/>
            <person name="Zhao Q."/>
            <person name="Wortman J."/>
            <person name="Fraser-Liggett C."/>
            <person name="Carlton J."/>
        </authorList>
    </citation>
    <scope>NUCLEOTIDE SEQUENCE</scope>
    <source>
        <strain evidence="1">G3</strain>
    </source>
</reference>
<organism evidence="1 2">
    <name type="scientific">Trichomonas vaginalis (strain ATCC PRA-98 / G3)</name>
    <dbReference type="NCBI Taxonomy" id="412133"/>
    <lineage>
        <taxon>Eukaryota</taxon>
        <taxon>Metamonada</taxon>
        <taxon>Parabasalia</taxon>
        <taxon>Trichomonadida</taxon>
        <taxon>Trichomonadidae</taxon>
        <taxon>Trichomonas</taxon>
    </lineage>
</organism>